<keyword evidence="1" id="KW-0732">Signal</keyword>
<evidence type="ECO:0000256" key="1">
    <source>
        <dbReference type="SAM" id="SignalP"/>
    </source>
</evidence>
<feature type="chain" id="PRO_5012782025" evidence="1">
    <location>
        <begin position="20"/>
        <end position="264"/>
    </location>
</feature>
<feature type="signal peptide" evidence="1">
    <location>
        <begin position="1"/>
        <end position="19"/>
    </location>
</feature>
<dbReference type="Proteomes" id="UP000198287">
    <property type="component" value="Unassembled WGS sequence"/>
</dbReference>
<comment type="caution">
    <text evidence="2">The sequence shown here is derived from an EMBL/GenBank/DDBJ whole genome shotgun (WGS) entry which is preliminary data.</text>
</comment>
<gene>
    <name evidence="2" type="ORF">Fcan01_25661</name>
</gene>
<protein>
    <submittedName>
        <fullName evidence="2">Uncharacterized protein</fullName>
    </submittedName>
</protein>
<accession>A0A226D3X8</accession>
<dbReference type="EMBL" id="LNIX01000038">
    <property type="protein sequence ID" value="OXA39457.1"/>
    <property type="molecule type" value="Genomic_DNA"/>
</dbReference>
<reference evidence="2 3" key="1">
    <citation type="submission" date="2015-12" db="EMBL/GenBank/DDBJ databases">
        <title>The genome of Folsomia candida.</title>
        <authorList>
            <person name="Faddeeva A."/>
            <person name="Derks M.F."/>
            <person name="Anvar Y."/>
            <person name="Smit S."/>
            <person name="Van Straalen N."/>
            <person name="Roelofs D."/>
        </authorList>
    </citation>
    <scope>NUCLEOTIDE SEQUENCE [LARGE SCALE GENOMIC DNA]</scope>
    <source>
        <strain evidence="2 3">VU population</strain>
        <tissue evidence="2">Whole body</tissue>
    </source>
</reference>
<evidence type="ECO:0000313" key="3">
    <source>
        <dbReference type="Proteomes" id="UP000198287"/>
    </source>
</evidence>
<name>A0A226D3X8_FOLCA</name>
<evidence type="ECO:0000313" key="2">
    <source>
        <dbReference type="EMBL" id="OXA39457.1"/>
    </source>
</evidence>
<dbReference type="AlphaFoldDB" id="A0A226D3X8"/>
<sequence>MSSFTTILLFSFAIFGTHATLIIIGSSSNSPTTPSPLSLPIIYYEKFLLANSLQLGESCSWSDETFRQTSSRKMQKSPKESPQRNEIFDSFVSNTVQKGRNYCRALEMHVCDKDTARCVCGEPNVQAILSDRYKPTDYVTELEAGTGKNVCRYYRGASCIPEPVKTEGDTFAFKCAQGLSCNYVKDGTTCTDLSRMSYLLESIRNNVTVEDYVEGSLTGKQCTCENEAKDDDTNPNLSGRFKRSLSGDEETYAKTKSAFFREEW</sequence>
<organism evidence="2 3">
    <name type="scientific">Folsomia candida</name>
    <name type="common">Springtail</name>
    <dbReference type="NCBI Taxonomy" id="158441"/>
    <lineage>
        <taxon>Eukaryota</taxon>
        <taxon>Metazoa</taxon>
        <taxon>Ecdysozoa</taxon>
        <taxon>Arthropoda</taxon>
        <taxon>Hexapoda</taxon>
        <taxon>Collembola</taxon>
        <taxon>Entomobryomorpha</taxon>
        <taxon>Isotomoidea</taxon>
        <taxon>Isotomidae</taxon>
        <taxon>Proisotominae</taxon>
        <taxon>Folsomia</taxon>
    </lineage>
</organism>
<proteinExistence type="predicted"/>
<keyword evidence="3" id="KW-1185">Reference proteome</keyword>